<dbReference type="EMBL" id="VLTN01000003">
    <property type="protein sequence ID" value="KAA0156853.1"/>
    <property type="molecule type" value="Genomic_DNA"/>
</dbReference>
<organism evidence="2 3">
    <name type="scientific">Cafeteria roenbergensis</name>
    <name type="common">Marine flagellate</name>
    <dbReference type="NCBI Taxonomy" id="33653"/>
    <lineage>
        <taxon>Eukaryota</taxon>
        <taxon>Sar</taxon>
        <taxon>Stramenopiles</taxon>
        <taxon>Bigyra</taxon>
        <taxon>Opalozoa</taxon>
        <taxon>Bicosoecida</taxon>
        <taxon>Cafeteriaceae</taxon>
        <taxon>Cafeteria</taxon>
    </lineage>
</organism>
<protein>
    <recommendedName>
        <fullName evidence="4">Anaphase-promoting complex subunit 4 WD40 domain-containing protein</fullName>
    </recommendedName>
</protein>
<reference evidence="2 3" key="1">
    <citation type="submission" date="2019-07" db="EMBL/GenBank/DDBJ databases">
        <title>Genomes of Cafeteria roenbergensis.</title>
        <authorList>
            <person name="Fischer M.G."/>
            <person name="Hackl T."/>
            <person name="Roman M."/>
        </authorList>
    </citation>
    <scope>NUCLEOTIDE SEQUENCE [LARGE SCALE GENOMIC DNA]</scope>
    <source>
        <strain evidence="2 3">BVI</strain>
    </source>
</reference>
<dbReference type="Proteomes" id="UP000323011">
    <property type="component" value="Unassembled WGS sequence"/>
</dbReference>
<proteinExistence type="predicted"/>
<dbReference type="Gene3D" id="2.130.10.10">
    <property type="entry name" value="YVTN repeat-like/Quinoprotein amine dehydrogenase"/>
    <property type="match status" value="1"/>
</dbReference>
<dbReference type="SUPFAM" id="SSF82171">
    <property type="entry name" value="DPP6 N-terminal domain-like"/>
    <property type="match status" value="1"/>
</dbReference>
<feature type="chain" id="PRO_5022784101" description="Anaphase-promoting complex subunit 4 WD40 domain-containing protein" evidence="1">
    <location>
        <begin position="17"/>
        <end position="429"/>
    </location>
</feature>
<comment type="caution">
    <text evidence="2">The sequence shown here is derived from an EMBL/GenBank/DDBJ whole genome shotgun (WGS) entry which is preliminary data.</text>
</comment>
<evidence type="ECO:0000313" key="2">
    <source>
        <dbReference type="EMBL" id="KAA0156853.1"/>
    </source>
</evidence>
<evidence type="ECO:0000313" key="3">
    <source>
        <dbReference type="Proteomes" id="UP000323011"/>
    </source>
</evidence>
<dbReference type="AlphaFoldDB" id="A0A5A8CUQ6"/>
<keyword evidence="1" id="KW-0732">Signal</keyword>
<sequence length="429" mass="43941">MILGLAILAASAAAAGLRPQPLVTGSGIKTLFTQYEAAAVYDSAGVTTKGYAVGATWLNEPEVAEIFNVTSGNKTVKSINDPNFHDESVFKMDIAQQGTRSVVSKTANGEFFSTIYLLDAATPTSGAEWNMTLPGTEVLAIAISDDGSTVAVAALAIGPTFSVFVLDATSGQNRTEYAWPLAMATTSVQLSMSADGAYVGVLSTQGPRSIKVDVIHSSGAHSGPIINASITSPVAQAFGMSFDGTFVAAGQATDLIVWKRAAGSPLRYQQAFQTTMSDFYVGAASISFAAKAQVMSVAWQLASNSQSQNIVQVYDVVSGKAGLNLTLPAATGSLVNWPTGTALSGDGSFAVMCCWGAEGRQAGAAQLQVFDVKAGKAAGSVYTPGSMFACGVADLESSGRTVAIAAGKHTHATVMGRGGDLVAVELTAA</sequence>
<accession>A0A5A8CUQ6</accession>
<keyword evidence="3" id="KW-1185">Reference proteome</keyword>
<feature type="signal peptide" evidence="1">
    <location>
        <begin position="1"/>
        <end position="16"/>
    </location>
</feature>
<dbReference type="InterPro" id="IPR015943">
    <property type="entry name" value="WD40/YVTN_repeat-like_dom_sf"/>
</dbReference>
<name>A0A5A8CUQ6_CAFRO</name>
<evidence type="ECO:0000256" key="1">
    <source>
        <dbReference type="SAM" id="SignalP"/>
    </source>
</evidence>
<gene>
    <name evidence="2" type="ORF">FNF29_00963</name>
</gene>
<evidence type="ECO:0008006" key="4">
    <source>
        <dbReference type="Google" id="ProtNLM"/>
    </source>
</evidence>